<proteinExistence type="predicted"/>
<sequence length="527" mass="58108">MPTPEQIWEDADLPTRRLAGLALNPSVPEGILLRLLSDAPLAVRMVLCRDRILPDAVVDAVIEHPDTYTRSFFARNPHVDPAQRVRLLDDPEWFVRAHLAEGPRVAAPAQPRPLPDEAVVHMISTYDDELLGGPFYQQISTGLRRSMPTHPVAKVRRWGVGSWASLSADLRAALLTDPDDGVRETAQRHARHQDPAWVESVLPDRPCHGRADVLLHHALSRAVVDGVLARPVGKGDKAMIAVNPSLPPDVVVLLAADPVAEIRGLIAHREDLGPAERRALVADPDPDVRTNVAYRADLGPAERRALTTDPHPDVRLAVSLHSALSEEERDQIDYQVPMDDFFVFHPAPEVPRDPMTVRRNALSNHPLLRRRAARDHLLPPDLVARLADDGDLGVRVLLAQNHPDAPAPLLLRSFLEYTGPERSHLTTRPDFPTNGLAAFADHEDPEVRALAARDPETEPVVVERLTQDPEYEVRAAATRHPNLPQSRLAVLLGDEELAHAAAANPALKPDTIRRLVKTDGRRVGPPT</sequence>
<dbReference type="RefSeq" id="WP_164312755.1">
    <property type="nucleotide sequence ID" value="NZ_JAAGLU010000004.1"/>
</dbReference>
<organism evidence="1">
    <name type="scientific">Streptomyces sp. SID12501</name>
    <dbReference type="NCBI Taxonomy" id="2706042"/>
    <lineage>
        <taxon>Bacteria</taxon>
        <taxon>Bacillati</taxon>
        <taxon>Actinomycetota</taxon>
        <taxon>Actinomycetes</taxon>
        <taxon>Kitasatosporales</taxon>
        <taxon>Streptomycetaceae</taxon>
        <taxon>Streptomyces</taxon>
    </lineage>
</organism>
<evidence type="ECO:0008006" key="2">
    <source>
        <dbReference type="Google" id="ProtNLM"/>
    </source>
</evidence>
<dbReference type="Gene3D" id="1.25.10.10">
    <property type="entry name" value="Leucine-rich Repeat Variant"/>
    <property type="match status" value="2"/>
</dbReference>
<dbReference type="InterPro" id="IPR011989">
    <property type="entry name" value="ARM-like"/>
</dbReference>
<dbReference type="AlphaFoldDB" id="A0A6B3BNJ9"/>
<name>A0A6B3BNJ9_9ACTN</name>
<evidence type="ECO:0000313" key="1">
    <source>
        <dbReference type="EMBL" id="NEC85283.1"/>
    </source>
</evidence>
<accession>A0A6B3BNJ9</accession>
<dbReference type="EMBL" id="JAAGLU010000004">
    <property type="protein sequence ID" value="NEC85283.1"/>
    <property type="molecule type" value="Genomic_DNA"/>
</dbReference>
<protein>
    <recommendedName>
        <fullName evidence="2">Leucine rich repeat variant</fullName>
    </recommendedName>
</protein>
<comment type="caution">
    <text evidence="1">The sequence shown here is derived from an EMBL/GenBank/DDBJ whole genome shotgun (WGS) entry which is preliminary data.</text>
</comment>
<gene>
    <name evidence="1" type="ORF">G3I71_05300</name>
</gene>
<reference evidence="1" key="1">
    <citation type="submission" date="2020-01" db="EMBL/GenBank/DDBJ databases">
        <title>Insect and environment-associated Actinomycetes.</title>
        <authorList>
            <person name="Currrie C."/>
            <person name="Chevrette M."/>
            <person name="Carlson C."/>
            <person name="Stubbendieck R."/>
            <person name="Wendt-Pienkowski E."/>
        </authorList>
    </citation>
    <scope>NUCLEOTIDE SEQUENCE</scope>
    <source>
        <strain evidence="1">SID12501</strain>
    </source>
</reference>